<dbReference type="PANTHER" id="PTHR48047">
    <property type="entry name" value="GLYCOSYLTRANSFERASE"/>
    <property type="match status" value="1"/>
</dbReference>
<dbReference type="PANTHER" id="PTHR48047:SF182">
    <property type="entry name" value="GLYCOSYLTRANSFERASE"/>
    <property type="match status" value="1"/>
</dbReference>
<keyword evidence="3" id="KW-0328">Glycosyltransferase</keyword>
<accession>A0A1D1YA38</accession>
<dbReference type="Pfam" id="PF00201">
    <property type="entry name" value="UDPGT"/>
    <property type="match status" value="1"/>
</dbReference>
<dbReference type="InterPro" id="IPR035595">
    <property type="entry name" value="UDP_glycos_trans_CS"/>
</dbReference>
<dbReference type="Gene3D" id="3.40.50.2000">
    <property type="entry name" value="Glycogen Phosphorylase B"/>
    <property type="match status" value="2"/>
</dbReference>
<dbReference type="AlphaFoldDB" id="A0A1D1YA38"/>
<reference evidence="6" key="1">
    <citation type="submission" date="2015-07" db="EMBL/GenBank/DDBJ databases">
        <title>Transcriptome Assembly of Anthurium amnicola.</title>
        <authorList>
            <person name="Suzuki J."/>
        </authorList>
    </citation>
    <scope>NUCLEOTIDE SEQUENCE</scope>
</reference>
<dbReference type="EMBL" id="GDJX01016462">
    <property type="protein sequence ID" value="JAT51474.1"/>
    <property type="molecule type" value="Transcribed_RNA"/>
</dbReference>
<dbReference type="InterPro" id="IPR058980">
    <property type="entry name" value="Glyco_transf_N"/>
</dbReference>
<comment type="similarity">
    <text evidence="1 3">Belongs to the UDP-glycosyltransferase family.</text>
</comment>
<dbReference type="FunFam" id="3.40.50.2000:FF:000047">
    <property type="entry name" value="Glycosyltransferase"/>
    <property type="match status" value="1"/>
</dbReference>
<evidence type="ECO:0000256" key="1">
    <source>
        <dbReference type="ARBA" id="ARBA00009995"/>
    </source>
</evidence>
<dbReference type="Pfam" id="PF26168">
    <property type="entry name" value="Glyco_transf_N"/>
    <property type="match status" value="1"/>
</dbReference>
<dbReference type="EC" id="2.4.1.-" evidence="4"/>
<evidence type="ECO:0000256" key="2">
    <source>
        <dbReference type="ARBA" id="ARBA00022679"/>
    </source>
</evidence>
<feature type="domain" description="Glycosyltransferase N-terminal" evidence="5">
    <location>
        <begin position="10"/>
        <end position="248"/>
    </location>
</feature>
<keyword evidence="2 3" id="KW-0808">Transferase</keyword>
<dbReference type="CDD" id="cd03784">
    <property type="entry name" value="GT1_Gtf-like"/>
    <property type="match status" value="1"/>
</dbReference>
<sequence length="490" mass="53996">MSSMGEQKLHFVLVPLMAQGHVIPMVDLARLLAERGALVTLVATPLNVSRLKAAADSARASGLPIRFVPIPFPCAEVGLPEGCENVDLLPTGEMVTNFFRGNTLMRHPLQRYLRENPPLPHCVVSDVSHPWTRGVADEFGVPRFIFYPICCFTLQCQHNLMHHGVFDKVADAMEPVLVPDVPHRVEVTMAQAPGFFPGDDWKEFHTEAEDAELTCDGAIVNSFDGLDPFYIEAFEKAKGKKTWAVGPVSMCNKDDADKASRGDKASVDVEHCMSWLESMKPRSVLYVSLGSLARTPLPQVVELGTGLEASNYPFIWVIKPGDQYAEVEEWLADGFEERTKERGIIIWGWAPQLMILSHPSVGGFLTHCGWNSSLEGVAAGVPMVTWPAFADQFLNERFIVDVLRVGVPVGVKVPAWWGLGNSDALVKREEVEKAVQKLMDCGTEGEERRGRATELGKMARSAMEVGGSSHANLTSFIDQVMELAMNRKNA</sequence>
<proteinExistence type="inferred from homology"/>
<dbReference type="SUPFAM" id="SSF53756">
    <property type="entry name" value="UDP-Glycosyltransferase/glycogen phosphorylase"/>
    <property type="match status" value="1"/>
</dbReference>
<dbReference type="GO" id="GO:0035251">
    <property type="term" value="F:UDP-glucosyltransferase activity"/>
    <property type="evidence" value="ECO:0007669"/>
    <property type="project" value="TreeGrafter"/>
</dbReference>
<evidence type="ECO:0000256" key="3">
    <source>
        <dbReference type="RuleBase" id="RU003718"/>
    </source>
</evidence>
<dbReference type="InterPro" id="IPR002213">
    <property type="entry name" value="UDP_glucos_trans"/>
</dbReference>
<gene>
    <name evidence="6" type="primary">UGT73C5_0</name>
    <name evidence="6" type="ORF">g.119076</name>
</gene>
<dbReference type="PROSITE" id="PS00375">
    <property type="entry name" value="UDPGT"/>
    <property type="match status" value="1"/>
</dbReference>
<name>A0A1D1YA38_9ARAE</name>
<organism evidence="6">
    <name type="scientific">Anthurium amnicola</name>
    <dbReference type="NCBI Taxonomy" id="1678845"/>
    <lineage>
        <taxon>Eukaryota</taxon>
        <taxon>Viridiplantae</taxon>
        <taxon>Streptophyta</taxon>
        <taxon>Embryophyta</taxon>
        <taxon>Tracheophyta</taxon>
        <taxon>Spermatophyta</taxon>
        <taxon>Magnoliopsida</taxon>
        <taxon>Liliopsida</taxon>
        <taxon>Araceae</taxon>
        <taxon>Pothoideae</taxon>
        <taxon>Potheae</taxon>
        <taxon>Anthurium</taxon>
    </lineage>
</organism>
<protein>
    <recommendedName>
        <fullName evidence="4">Glycosyltransferase</fullName>
        <ecNumber evidence="4">2.4.1.-</ecNumber>
    </recommendedName>
</protein>
<evidence type="ECO:0000313" key="6">
    <source>
        <dbReference type="EMBL" id="JAT51474.1"/>
    </source>
</evidence>
<evidence type="ECO:0000259" key="5">
    <source>
        <dbReference type="Pfam" id="PF26168"/>
    </source>
</evidence>
<evidence type="ECO:0000256" key="4">
    <source>
        <dbReference type="RuleBase" id="RU362057"/>
    </source>
</evidence>